<protein>
    <recommendedName>
        <fullName evidence="1">TfoX N-terminal domain-containing protein</fullName>
    </recommendedName>
</protein>
<evidence type="ECO:0000313" key="2">
    <source>
        <dbReference type="EMBL" id="BDE05824.1"/>
    </source>
</evidence>
<sequence length="115" mass="12611">MAYDETTAARVRSALSARSVVERKMMGGICFMVDGHMCCGVSREALMVRVGRDGYREALAQPHVRPMEFGGRSPTGFVLVDPVGYRTDAALKKWITRSLGVVAALPPREPGSKRR</sequence>
<dbReference type="Gene3D" id="3.30.1460.30">
    <property type="entry name" value="YgaC/TfoX-N like chaperone"/>
    <property type="match status" value="1"/>
</dbReference>
<evidence type="ECO:0000259" key="1">
    <source>
        <dbReference type="Pfam" id="PF04993"/>
    </source>
</evidence>
<accession>A0AAN1XUU1</accession>
<dbReference type="KEGG" id="vab:WPS_11000"/>
<gene>
    <name evidence="2" type="ORF">WPS_11000</name>
</gene>
<name>A0AAN1XUU1_UNVUL</name>
<dbReference type="RefSeq" id="WP_317996844.1">
    <property type="nucleotide sequence ID" value="NZ_AP025523.1"/>
</dbReference>
<dbReference type="SUPFAM" id="SSF159894">
    <property type="entry name" value="YgaC/TfoX-N like"/>
    <property type="match status" value="1"/>
</dbReference>
<proteinExistence type="predicted"/>
<dbReference type="Pfam" id="PF04993">
    <property type="entry name" value="TfoX_N"/>
    <property type="match status" value="1"/>
</dbReference>
<dbReference type="AlphaFoldDB" id="A0AAN1XUU1"/>
<reference evidence="2 3" key="1">
    <citation type="journal article" date="2022" name="ISME Commun">
        <title>Vulcanimicrobium alpinus gen. nov. sp. nov., the first cultivated representative of the candidate phylum 'Eremiobacterota', is a metabolically versatile aerobic anoxygenic phototroph.</title>
        <authorList>
            <person name="Yabe S."/>
            <person name="Muto K."/>
            <person name="Abe K."/>
            <person name="Yokota A."/>
            <person name="Staudigel H."/>
            <person name="Tebo B.M."/>
        </authorList>
    </citation>
    <scope>NUCLEOTIDE SEQUENCE [LARGE SCALE GENOMIC DNA]</scope>
    <source>
        <strain evidence="2 3">WC8-2</strain>
    </source>
</reference>
<evidence type="ECO:0000313" key="3">
    <source>
        <dbReference type="Proteomes" id="UP001317532"/>
    </source>
</evidence>
<dbReference type="EMBL" id="AP025523">
    <property type="protein sequence ID" value="BDE05824.1"/>
    <property type="molecule type" value="Genomic_DNA"/>
</dbReference>
<dbReference type="Proteomes" id="UP001317532">
    <property type="component" value="Chromosome"/>
</dbReference>
<dbReference type="InterPro" id="IPR007076">
    <property type="entry name" value="TfoX_N"/>
</dbReference>
<feature type="domain" description="TfoX N-terminal" evidence="1">
    <location>
        <begin position="19"/>
        <end position="99"/>
    </location>
</feature>
<organism evidence="2 3">
    <name type="scientific">Vulcanimicrobium alpinum</name>
    <dbReference type="NCBI Taxonomy" id="3016050"/>
    <lineage>
        <taxon>Bacteria</taxon>
        <taxon>Bacillati</taxon>
        <taxon>Vulcanimicrobiota</taxon>
        <taxon>Vulcanimicrobiia</taxon>
        <taxon>Vulcanimicrobiales</taxon>
        <taxon>Vulcanimicrobiaceae</taxon>
        <taxon>Vulcanimicrobium</taxon>
    </lineage>
</organism>
<keyword evidence="3" id="KW-1185">Reference proteome</keyword>